<dbReference type="Proteomes" id="UP000006744">
    <property type="component" value="Chromosome"/>
</dbReference>
<dbReference type="AlphaFoldDB" id="B7INQ8"/>
<gene>
    <name evidence="1" type="ordered locus">BCG9842_B1947</name>
</gene>
<dbReference type="EMBL" id="CP001186">
    <property type="protein sequence ID" value="ACK97394.1"/>
    <property type="molecule type" value="Genomic_DNA"/>
</dbReference>
<evidence type="ECO:0000313" key="1">
    <source>
        <dbReference type="EMBL" id="ACK97394.1"/>
    </source>
</evidence>
<organism evidence="1 2">
    <name type="scientific">Bacillus cereus (strain G9842)</name>
    <dbReference type="NCBI Taxonomy" id="405531"/>
    <lineage>
        <taxon>Bacteria</taxon>
        <taxon>Bacillati</taxon>
        <taxon>Bacillota</taxon>
        <taxon>Bacilli</taxon>
        <taxon>Bacillales</taxon>
        <taxon>Bacillaceae</taxon>
        <taxon>Bacillus</taxon>
        <taxon>Bacillus cereus group</taxon>
    </lineage>
</organism>
<reference evidence="1 2" key="1">
    <citation type="submission" date="2008-10" db="EMBL/GenBank/DDBJ databases">
        <title>Genome sequence of Bacillus cereus G9842.</title>
        <authorList>
            <person name="Dodson R.J."/>
            <person name="Durkin A.S."/>
            <person name="Rosovitz M.J."/>
            <person name="Rasko D.A."/>
            <person name="Hoffmaster A."/>
            <person name="Ravel J."/>
            <person name="Sutton G."/>
        </authorList>
    </citation>
    <scope>NUCLEOTIDE SEQUENCE [LARGE SCALE GENOMIC DNA]</scope>
    <source>
        <strain evidence="1 2">G9842</strain>
    </source>
</reference>
<name>B7INQ8_BACC2</name>
<dbReference type="HOGENOM" id="CLU_3324059_0_0_9"/>
<dbReference type="KEGG" id="bcg:BCG9842_B1947"/>
<proteinExistence type="predicted"/>
<accession>B7INQ8</accession>
<sequence>MYHHGVLCTMIEKKKKYELWRDDILLGAEYKHMEYILN</sequence>
<protein>
    <submittedName>
        <fullName evidence="1">Uncharacterized protein</fullName>
    </submittedName>
</protein>
<evidence type="ECO:0000313" key="2">
    <source>
        <dbReference type="Proteomes" id="UP000006744"/>
    </source>
</evidence>